<dbReference type="PANTHER" id="PTHR42852">
    <property type="entry name" value="THIOL:DISULFIDE INTERCHANGE PROTEIN DSBE"/>
    <property type="match status" value="1"/>
</dbReference>
<dbReference type="InterPro" id="IPR013766">
    <property type="entry name" value="Thioredoxin_domain"/>
</dbReference>
<dbReference type="GO" id="GO:0016491">
    <property type="term" value="F:oxidoreductase activity"/>
    <property type="evidence" value="ECO:0007669"/>
    <property type="project" value="InterPro"/>
</dbReference>
<dbReference type="OrthoDB" id="9809746at2"/>
<dbReference type="GO" id="GO:0016209">
    <property type="term" value="F:antioxidant activity"/>
    <property type="evidence" value="ECO:0007669"/>
    <property type="project" value="InterPro"/>
</dbReference>
<dbReference type="Gene3D" id="3.40.30.10">
    <property type="entry name" value="Glutaredoxin"/>
    <property type="match status" value="1"/>
</dbReference>
<dbReference type="InterPro" id="IPR036249">
    <property type="entry name" value="Thioredoxin-like_sf"/>
</dbReference>
<organism evidence="2 3">
    <name type="scientific">Deinococcus radiopugnans ATCC 19172</name>
    <dbReference type="NCBI Taxonomy" id="585398"/>
    <lineage>
        <taxon>Bacteria</taxon>
        <taxon>Thermotogati</taxon>
        <taxon>Deinococcota</taxon>
        <taxon>Deinococci</taxon>
        <taxon>Deinococcales</taxon>
        <taxon>Deinococcaceae</taxon>
        <taxon>Deinococcus</taxon>
    </lineage>
</organism>
<dbReference type="SUPFAM" id="SSF52833">
    <property type="entry name" value="Thioredoxin-like"/>
    <property type="match status" value="1"/>
</dbReference>
<dbReference type="PANTHER" id="PTHR42852:SF13">
    <property type="entry name" value="PROTEIN DIPZ"/>
    <property type="match status" value="1"/>
</dbReference>
<dbReference type="Pfam" id="PF00578">
    <property type="entry name" value="AhpC-TSA"/>
    <property type="match status" value="1"/>
</dbReference>
<dbReference type="CDD" id="cd02970">
    <property type="entry name" value="PRX_like2"/>
    <property type="match status" value="1"/>
</dbReference>
<accession>A0A5C4Y7T9</accession>
<dbReference type="AlphaFoldDB" id="A0A5C4Y7T9"/>
<name>A0A5C4Y7T9_9DEIO</name>
<gene>
    <name evidence="2" type="ORF">FHR04_09675</name>
</gene>
<protein>
    <submittedName>
        <fullName evidence="2">AhpC/TSA family protein</fullName>
    </submittedName>
</protein>
<dbReference type="PROSITE" id="PS51352">
    <property type="entry name" value="THIOREDOXIN_2"/>
    <property type="match status" value="1"/>
</dbReference>
<dbReference type="InterPro" id="IPR050553">
    <property type="entry name" value="Thioredoxin_ResA/DsbE_sf"/>
</dbReference>
<evidence type="ECO:0000313" key="3">
    <source>
        <dbReference type="Proteomes" id="UP000313988"/>
    </source>
</evidence>
<comment type="caution">
    <text evidence="2">The sequence shown here is derived from an EMBL/GenBank/DDBJ whole genome shotgun (WGS) entry which is preliminary data.</text>
</comment>
<evidence type="ECO:0000259" key="1">
    <source>
        <dbReference type="PROSITE" id="PS51352"/>
    </source>
</evidence>
<dbReference type="Proteomes" id="UP000313988">
    <property type="component" value="Unassembled WGS sequence"/>
</dbReference>
<dbReference type="InterPro" id="IPR000866">
    <property type="entry name" value="AhpC/TSA"/>
</dbReference>
<proteinExistence type="predicted"/>
<sequence>MLLPVLQAVSQVAAKESPTVLNLAFADQQLNTALRLMQGQIVGLRSGVLPPWSVSLIAQGVHPVTIAEAQQVGGSLQGALEFLLDRGYLGRAQLDGVAQERALSALLPLAWQTSMTSSALWADAPSELPLNSTSTQQIIETAERHAALLTREERALKPSSRFSANPLSVSTMVGNEDKERVYHAAMRGLSLGEMSQRLPQRWDTLTQTVSRLLREGALRPQNAAAPREVADALKAGQAAPDFCLPDLAGGELRLSALRGQPVWLVFNRQSTCAMCNPHHAKIIAMHELLRARGVQIVSVWGSPLEDLSSGIGRQRPPYPVLADPNDETYDRYGLRMSLKGTLDPRNLSTMIQGFRMMGASALKDDGELLRMPAEFLIGADGVIETAHYNSYGSDWLPMERVLSWADQQTVPDRH</sequence>
<reference evidence="2 3" key="1">
    <citation type="submission" date="2019-06" db="EMBL/GenBank/DDBJ databases">
        <title>Genome sequence of Deinococcus radiopugnans ATCC 19172.</title>
        <authorList>
            <person name="Maclea K.S."/>
            <person name="Maynard C.R."/>
        </authorList>
    </citation>
    <scope>NUCLEOTIDE SEQUENCE [LARGE SCALE GENOMIC DNA]</scope>
    <source>
        <strain evidence="2 3">ATCC 19172</strain>
    </source>
</reference>
<evidence type="ECO:0000313" key="2">
    <source>
        <dbReference type="EMBL" id="TNM71101.1"/>
    </source>
</evidence>
<feature type="domain" description="Thioredoxin" evidence="1">
    <location>
        <begin position="233"/>
        <end position="410"/>
    </location>
</feature>
<dbReference type="EMBL" id="VDMO01000009">
    <property type="protein sequence ID" value="TNM71101.1"/>
    <property type="molecule type" value="Genomic_DNA"/>
</dbReference>